<keyword evidence="6" id="KW-0653">Protein transport</keyword>
<dbReference type="InterPro" id="IPR057672">
    <property type="entry name" value="TPR_IPO4/5"/>
</dbReference>
<sequence length="1034" mass="115502">MEYPASPNPEQLALLLGQVISGQNSQDLEKYFKRYLKLSQCVPDLMQQMMQNPVPNVRQLASVLLRKRIMKHWKALTPEVQGEVKKALIDRITNEPENLVRKNVASLTAALASNILAEWPELLAFIGTCTECQIVAAKEIGLYLLAELLENPDVCNILKPHQEKLTLLFASSLDDASSRDIRKYALKALGNHALNSEEETPTNYILTLIPKIANVLSECVDNLDEELIVSAFEVFDSLIDSGQDITSNIELLIRIGLEKVGANSKLQLSTRECALDFLETIADMKPKILTSSPEMVRYLLTNIFTIATEIDDNGDEPTCVDMAMRLLDTLALTLPNKTVYPHVFELSSHLRANPQARMRKIGVLALGVIAEGCADYVKQDLANVVNILLQGLQDPDVAVREGAGLSMGYCAEHLKPDILDLHSIILPQLLNLLDFNNIKVKQKALYAIDIFCEYFDDDIEQYLPTLVNKLMFLTVNESDSKVKEMAVSALTSAISSAELKIVPYFLPIVRLLGDILQAADKEMNLKAMSLQCLGTLASSSTIELFTPYIADSVNVAFAFLSGEVLEQREAGFAFFYSLSKLLKVQIEPYADRIIAEALKSCEAQEGTKIEVVNEDNDDSDDEEAESVYKVRTVFLDEKTAALHTLGNLAIACPGKVLASMQRIEANLDVLFDYFHENIRMQCVTTAQQLVEGLSQLPGGIQNIHDYWYMKVIHNYMEMLVEDESKEVVIRVLEAIEELLKKIGTVLIPDNTMPLLIDQFVVLLDEGAACQKQGDETEGDHDESLMGDFCDTLMQMAKDWKEAFSMHFEKLLPGIEKFTRSERNMRDRILFTGLLADTLKHMPSVATKYAMNFAVLVERNLGGDDASIYRNTLYYLGVLCEAAPVLSSEYNKFLQLLQPFFTNTFEPATVDNAVAAVCRMIITNPASIPLESVLPVLYSKLPLKDDFDEFKTVIRLIVFLYSNPGLNLSVYNELSLKLLIEAVIVDSNDTDKYKIDTDTRDKAKALIHSFKGQPLLENLIAALAPESQNVLIKIL</sequence>
<dbReference type="PANTHER" id="PTHR10527">
    <property type="entry name" value="IMPORTIN BETA"/>
    <property type="match status" value="1"/>
</dbReference>
<dbReference type="InterPro" id="IPR011989">
    <property type="entry name" value="ARM-like"/>
</dbReference>
<dbReference type="AlphaFoldDB" id="A0A1R2CRT7"/>
<dbReference type="InterPro" id="IPR040122">
    <property type="entry name" value="Importin_beta"/>
</dbReference>
<evidence type="ECO:0000259" key="8">
    <source>
        <dbReference type="PROSITE" id="PS50166"/>
    </source>
</evidence>
<dbReference type="Pfam" id="PF25574">
    <property type="entry name" value="TPR_IMB1"/>
    <property type="match status" value="1"/>
</dbReference>
<dbReference type="PROSITE" id="PS50166">
    <property type="entry name" value="IMPORTIN_B_NT"/>
    <property type="match status" value="1"/>
</dbReference>
<dbReference type="Pfam" id="PF25780">
    <property type="entry name" value="TPR_IPO5"/>
    <property type="match status" value="1"/>
</dbReference>
<evidence type="ECO:0000256" key="4">
    <source>
        <dbReference type="ARBA" id="ARBA00022490"/>
    </source>
</evidence>
<comment type="subcellular location">
    <subcellularLocation>
        <location evidence="2">Cytoplasm</location>
    </subcellularLocation>
    <subcellularLocation>
        <location evidence="1">Nucleus</location>
    </subcellularLocation>
</comment>
<name>A0A1R2CRT7_9CILI</name>
<dbReference type="Gene3D" id="1.25.10.10">
    <property type="entry name" value="Leucine-rich Repeat Variant"/>
    <property type="match status" value="1"/>
</dbReference>
<dbReference type="GO" id="GO:0005737">
    <property type="term" value="C:cytoplasm"/>
    <property type="evidence" value="ECO:0007669"/>
    <property type="project" value="UniProtKB-SubCell"/>
</dbReference>
<dbReference type="InterPro" id="IPR001494">
    <property type="entry name" value="Importin-beta_N"/>
</dbReference>
<keyword evidence="5" id="KW-0677">Repeat</keyword>
<dbReference type="InterPro" id="IPR016024">
    <property type="entry name" value="ARM-type_fold"/>
</dbReference>
<dbReference type="InterPro" id="IPR058584">
    <property type="entry name" value="IMB1_TNPO1-like_TPR"/>
</dbReference>
<dbReference type="GO" id="GO:0006606">
    <property type="term" value="P:protein import into nucleus"/>
    <property type="evidence" value="ECO:0007669"/>
    <property type="project" value="InterPro"/>
</dbReference>
<dbReference type="Pfam" id="PF13513">
    <property type="entry name" value="HEAT_EZ"/>
    <property type="match status" value="1"/>
</dbReference>
<gene>
    <name evidence="9" type="ORF">SteCoe_5614</name>
</gene>
<dbReference type="Proteomes" id="UP000187209">
    <property type="component" value="Unassembled WGS sequence"/>
</dbReference>
<dbReference type="SUPFAM" id="SSF48371">
    <property type="entry name" value="ARM repeat"/>
    <property type="match status" value="2"/>
</dbReference>
<evidence type="ECO:0000256" key="6">
    <source>
        <dbReference type="ARBA" id="ARBA00022927"/>
    </source>
</evidence>
<evidence type="ECO:0000256" key="3">
    <source>
        <dbReference type="ARBA" id="ARBA00022448"/>
    </source>
</evidence>
<evidence type="ECO:0000313" key="9">
    <source>
        <dbReference type="EMBL" id="OMJ91719.1"/>
    </source>
</evidence>
<evidence type="ECO:0000256" key="1">
    <source>
        <dbReference type="ARBA" id="ARBA00004123"/>
    </source>
</evidence>
<dbReference type="OrthoDB" id="7862313at2759"/>
<dbReference type="EMBL" id="MPUH01000075">
    <property type="protein sequence ID" value="OMJ91719.1"/>
    <property type="molecule type" value="Genomic_DNA"/>
</dbReference>
<comment type="caution">
    <text evidence="9">The sequence shown here is derived from an EMBL/GenBank/DDBJ whole genome shotgun (WGS) entry which is preliminary data.</text>
</comment>
<reference evidence="9 10" key="1">
    <citation type="submission" date="2016-11" db="EMBL/GenBank/DDBJ databases">
        <title>The macronuclear genome of Stentor coeruleus: a giant cell with tiny introns.</title>
        <authorList>
            <person name="Slabodnick M."/>
            <person name="Ruby J.G."/>
            <person name="Reiff S.B."/>
            <person name="Swart E.C."/>
            <person name="Gosai S."/>
            <person name="Prabakaran S."/>
            <person name="Witkowska E."/>
            <person name="Larue G.E."/>
            <person name="Fisher S."/>
            <person name="Freeman R.M."/>
            <person name="Gunawardena J."/>
            <person name="Chu W."/>
            <person name="Stover N.A."/>
            <person name="Gregory B.D."/>
            <person name="Nowacki M."/>
            <person name="Derisi J."/>
            <person name="Roy S.W."/>
            <person name="Marshall W.F."/>
            <person name="Sood P."/>
        </authorList>
    </citation>
    <scope>NUCLEOTIDE SEQUENCE [LARGE SCALE GENOMIC DNA]</scope>
    <source>
        <strain evidence="9">WM001</strain>
    </source>
</reference>
<proteinExistence type="predicted"/>
<feature type="domain" description="Importin N-terminal" evidence="8">
    <location>
        <begin position="28"/>
        <end position="94"/>
    </location>
</feature>
<protein>
    <recommendedName>
        <fullName evidence="8">Importin N-terminal domain-containing protein</fullName>
    </recommendedName>
</protein>
<dbReference type="Pfam" id="PF03810">
    <property type="entry name" value="IBN_N"/>
    <property type="match status" value="1"/>
</dbReference>
<evidence type="ECO:0000256" key="2">
    <source>
        <dbReference type="ARBA" id="ARBA00004496"/>
    </source>
</evidence>
<organism evidence="9 10">
    <name type="scientific">Stentor coeruleus</name>
    <dbReference type="NCBI Taxonomy" id="5963"/>
    <lineage>
        <taxon>Eukaryota</taxon>
        <taxon>Sar</taxon>
        <taxon>Alveolata</taxon>
        <taxon>Ciliophora</taxon>
        <taxon>Postciliodesmatophora</taxon>
        <taxon>Heterotrichea</taxon>
        <taxon>Heterotrichida</taxon>
        <taxon>Stentoridae</taxon>
        <taxon>Stentor</taxon>
    </lineage>
</organism>
<dbReference type="GO" id="GO:0031267">
    <property type="term" value="F:small GTPase binding"/>
    <property type="evidence" value="ECO:0007669"/>
    <property type="project" value="InterPro"/>
</dbReference>
<evidence type="ECO:0000256" key="7">
    <source>
        <dbReference type="ARBA" id="ARBA00023242"/>
    </source>
</evidence>
<evidence type="ECO:0000256" key="5">
    <source>
        <dbReference type="ARBA" id="ARBA00022737"/>
    </source>
</evidence>
<keyword evidence="7" id="KW-0539">Nucleus</keyword>
<keyword evidence="4" id="KW-0963">Cytoplasm</keyword>
<keyword evidence="10" id="KW-1185">Reference proteome</keyword>
<accession>A0A1R2CRT7</accession>
<evidence type="ECO:0000313" key="10">
    <source>
        <dbReference type="Proteomes" id="UP000187209"/>
    </source>
</evidence>
<keyword evidence="3" id="KW-0813">Transport</keyword>